<dbReference type="Proteomes" id="UP000552097">
    <property type="component" value="Unassembled WGS sequence"/>
</dbReference>
<proteinExistence type="predicted"/>
<evidence type="ECO:0000256" key="1">
    <source>
        <dbReference type="SAM" id="MobiDB-lite"/>
    </source>
</evidence>
<dbReference type="EMBL" id="JACHMO010000001">
    <property type="protein sequence ID" value="MBB5803088.1"/>
    <property type="molecule type" value="Genomic_DNA"/>
</dbReference>
<comment type="caution">
    <text evidence="2">The sequence shown here is derived from an EMBL/GenBank/DDBJ whole genome shotgun (WGS) entry which is preliminary data.</text>
</comment>
<dbReference type="RefSeq" id="WP_221483487.1">
    <property type="nucleotide sequence ID" value="NZ_JACHMO010000001.1"/>
</dbReference>
<protein>
    <submittedName>
        <fullName evidence="2">Uncharacterized protein</fullName>
    </submittedName>
</protein>
<gene>
    <name evidence="2" type="ORF">F4560_002856</name>
</gene>
<keyword evidence="3" id="KW-1185">Reference proteome</keyword>
<feature type="compositionally biased region" description="Low complexity" evidence="1">
    <location>
        <begin position="154"/>
        <end position="163"/>
    </location>
</feature>
<accession>A0A7W9HIT7</accession>
<name>A0A7W9HIT7_9PSEU</name>
<sequence>MADVLLAGLTAEGFDVDVVHDGFDGYCRNPASAPCGASRCRCSPGLRALLEVLLRNRNRVLSKDRIRNAVGLESPTETNTEPVRGDQLRLRPAGLRRGIGVGYLLKDRVGDVREFISTLRRVAAGETVFDPQVVRKLLKRSGTRCRRGRTVSGSRSASRWARWTPTPSMLRPPC</sequence>
<organism evidence="2 3">
    <name type="scientific">Saccharothrix ecbatanensis</name>
    <dbReference type="NCBI Taxonomy" id="1105145"/>
    <lineage>
        <taxon>Bacteria</taxon>
        <taxon>Bacillati</taxon>
        <taxon>Actinomycetota</taxon>
        <taxon>Actinomycetes</taxon>
        <taxon>Pseudonocardiales</taxon>
        <taxon>Pseudonocardiaceae</taxon>
        <taxon>Saccharothrix</taxon>
    </lineage>
</organism>
<evidence type="ECO:0000313" key="3">
    <source>
        <dbReference type="Proteomes" id="UP000552097"/>
    </source>
</evidence>
<evidence type="ECO:0000313" key="2">
    <source>
        <dbReference type="EMBL" id="MBB5803088.1"/>
    </source>
</evidence>
<dbReference type="AlphaFoldDB" id="A0A7W9HIT7"/>
<reference evidence="2 3" key="1">
    <citation type="submission" date="2020-08" db="EMBL/GenBank/DDBJ databases">
        <title>Sequencing the genomes of 1000 actinobacteria strains.</title>
        <authorList>
            <person name="Klenk H.-P."/>
        </authorList>
    </citation>
    <scope>NUCLEOTIDE SEQUENCE [LARGE SCALE GENOMIC DNA]</scope>
    <source>
        <strain evidence="2 3">DSM 45486</strain>
    </source>
</reference>
<feature type="region of interest" description="Disordered" evidence="1">
    <location>
        <begin position="147"/>
        <end position="174"/>
    </location>
</feature>